<evidence type="ECO:0000313" key="2">
    <source>
        <dbReference type="EMBL" id="KJX98748.1"/>
    </source>
</evidence>
<protein>
    <recommendedName>
        <fullName evidence="4">Hydrophobin like protein</fullName>
    </recommendedName>
</protein>
<proteinExistence type="predicted"/>
<organism evidence="2 3">
    <name type="scientific">Zymoseptoria brevis</name>
    <dbReference type="NCBI Taxonomy" id="1047168"/>
    <lineage>
        <taxon>Eukaryota</taxon>
        <taxon>Fungi</taxon>
        <taxon>Dikarya</taxon>
        <taxon>Ascomycota</taxon>
        <taxon>Pezizomycotina</taxon>
        <taxon>Dothideomycetes</taxon>
        <taxon>Dothideomycetidae</taxon>
        <taxon>Mycosphaerellales</taxon>
        <taxon>Mycosphaerellaceae</taxon>
        <taxon>Zymoseptoria</taxon>
    </lineage>
</organism>
<evidence type="ECO:0008006" key="4">
    <source>
        <dbReference type="Google" id="ProtNLM"/>
    </source>
</evidence>
<keyword evidence="1" id="KW-0732">Signal</keyword>
<dbReference type="EMBL" id="LAFY01000385">
    <property type="protein sequence ID" value="KJX98748.1"/>
    <property type="molecule type" value="Genomic_DNA"/>
</dbReference>
<evidence type="ECO:0000313" key="3">
    <source>
        <dbReference type="Proteomes" id="UP000033647"/>
    </source>
</evidence>
<gene>
    <name evidence="2" type="ORF">TI39_contig393g00001</name>
</gene>
<comment type="caution">
    <text evidence="2">The sequence shown here is derived from an EMBL/GenBank/DDBJ whole genome shotgun (WGS) entry which is preliminary data.</text>
</comment>
<evidence type="ECO:0000256" key="1">
    <source>
        <dbReference type="SAM" id="SignalP"/>
    </source>
</evidence>
<dbReference type="Proteomes" id="UP000033647">
    <property type="component" value="Unassembled WGS sequence"/>
</dbReference>
<sequence>MKIASQSIYIAMCLAIGAQAAPREPEEGSIGFADIFKRLTLCSHAACNIGTGCCSHICIDNKCQNSSYFLNTQQPIQSTRTPPSKMYTSTTAVLAIALAASTTLAAPSQAKRQTAPCMLNTVNNPSTNQVASSINQWNADVDAVNTFLNTALTLPESSLGAAAQNAFNFAQDEPRQLMTLASVPAIGTAAFTCAVSDLTNIFKPRVLDNLQSIINNPADTAAVHAAVNDINLIRCCNVLPDATILWTDTAEDSGIGGTVQTVANRENACATVDCSAQTPVCASMDNGSF</sequence>
<accession>A0A0F4GNC6</accession>
<name>A0A0F4GNC6_9PEZI</name>
<keyword evidence="3" id="KW-1185">Reference proteome</keyword>
<feature type="chain" id="PRO_5002468678" description="Hydrophobin like protein" evidence="1">
    <location>
        <begin position="21"/>
        <end position="289"/>
    </location>
</feature>
<dbReference type="AlphaFoldDB" id="A0A0F4GNC6"/>
<feature type="signal peptide" evidence="1">
    <location>
        <begin position="1"/>
        <end position="20"/>
    </location>
</feature>
<dbReference type="OrthoDB" id="2117996at2759"/>
<reference evidence="2 3" key="1">
    <citation type="submission" date="2015-03" db="EMBL/GenBank/DDBJ databases">
        <title>RNA-seq based gene annotation and comparative genomics of four Zymoseptoria species reveal species-specific pathogenicity related genes and transposable element activity.</title>
        <authorList>
            <person name="Grandaubert J."/>
            <person name="Bhattacharyya A."/>
            <person name="Stukenbrock E.H."/>
        </authorList>
    </citation>
    <scope>NUCLEOTIDE SEQUENCE [LARGE SCALE GENOMIC DNA]</scope>
    <source>
        <strain evidence="2 3">Zb18110</strain>
    </source>
</reference>